<reference evidence="2" key="1">
    <citation type="submission" date="2023-03" db="EMBL/GenBank/DDBJ databases">
        <title>Massive genome expansion in bonnet fungi (Mycena s.s.) driven by repeated elements and novel gene families across ecological guilds.</title>
        <authorList>
            <consortium name="Lawrence Berkeley National Laboratory"/>
            <person name="Harder C.B."/>
            <person name="Miyauchi S."/>
            <person name="Viragh M."/>
            <person name="Kuo A."/>
            <person name="Thoen E."/>
            <person name="Andreopoulos B."/>
            <person name="Lu D."/>
            <person name="Skrede I."/>
            <person name="Drula E."/>
            <person name="Henrissat B."/>
            <person name="Morin E."/>
            <person name="Kohler A."/>
            <person name="Barry K."/>
            <person name="LaButti K."/>
            <person name="Morin E."/>
            <person name="Salamov A."/>
            <person name="Lipzen A."/>
            <person name="Mereny Z."/>
            <person name="Hegedus B."/>
            <person name="Baldrian P."/>
            <person name="Stursova M."/>
            <person name="Weitz H."/>
            <person name="Taylor A."/>
            <person name="Grigoriev I.V."/>
            <person name="Nagy L.G."/>
            <person name="Martin F."/>
            <person name="Kauserud H."/>
        </authorList>
    </citation>
    <scope>NUCLEOTIDE SEQUENCE</scope>
    <source>
        <strain evidence="2">CBHHK002</strain>
    </source>
</reference>
<comment type="caution">
    <text evidence="2">The sequence shown here is derived from an EMBL/GenBank/DDBJ whole genome shotgun (WGS) entry which is preliminary data.</text>
</comment>
<feature type="region of interest" description="Disordered" evidence="1">
    <location>
        <begin position="1"/>
        <end position="120"/>
    </location>
</feature>
<evidence type="ECO:0000313" key="3">
    <source>
        <dbReference type="Proteomes" id="UP001218218"/>
    </source>
</evidence>
<feature type="compositionally biased region" description="Polar residues" evidence="1">
    <location>
        <begin position="158"/>
        <end position="170"/>
    </location>
</feature>
<dbReference type="Proteomes" id="UP001218218">
    <property type="component" value="Unassembled WGS sequence"/>
</dbReference>
<dbReference type="AlphaFoldDB" id="A0AAD7ETF5"/>
<feature type="region of interest" description="Disordered" evidence="1">
    <location>
        <begin position="504"/>
        <end position="538"/>
    </location>
</feature>
<gene>
    <name evidence="2" type="ORF">DFH08DRAFT_806552</name>
</gene>
<feature type="compositionally biased region" description="Pro residues" evidence="1">
    <location>
        <begin position="31"/>
        <end position="92"/>
    </location>
</feature>
<feature type="compositionally biased region" description="Pro residues" evidence="1">
    <location>
        <begin position="99"/>
        <end position="115"/>
    </location>
</feature>
<dbReference type="EMBL" id="JARIHO010000014">
    <property type="protein sequence ID" value="KAJ7350498.1"/>
    <property type="molecule type" value="Genomic_DNA"/>
</dbReference>
<keyword evidence="3" id="KW-1185">Reference proteome</keyword>
<evidence type="ECO:0000256" key="1">
    <source>
        <dbReference type="SAM" id="MobiDB-lite"/>
    </source>
</evidence>
<protein>
    <submittedName>
        <fullName evidence="2">Uncharacterized protein</fullName>
    </submittedName>
</protein>
<feature type="compositionally biased region" description="Polar residues" evidence="1">
    <location>
        <begin position="528"/>
        <end position="538"/>
    </location>
</feature>
<organism evidence="2 3">
    <name type="scientific">Mycena albidolilacea</name>
    <dbReference type="NCBI Taxonomy" id="1033008"/>
    <lineage>
        <taxon>Eukaryota</taxon>
        <taxon>Fungi</taxon>
        <taxon>Dikarya</taxon>
        <taxon>Basidiomycota</taxon>
        <taxon>Agaricomycotina</taxon>
        <taxon>Agaricomycetes</taxon>
        <taxon>Agaricomycetidae</taxon>
        <taxon>Agaricales</taxon>
        <taxon>Marasmiineae</taxon>
        <taxon>Mycenaceae</taxon>
        <taxon>Mycena</taxon>
    </lineage>
</organism>
<proteinExistence type="predicted"/>
<name>A0AAD7ETF5_9AGAR</name>
<feature type="compositionally biased region" description="Basic residues" evidence="1">
    <location>
        <begin position="178"/>
        <end position="194"/>
    </location>
</feature>
<accession>A0AAD7ETF5</accession>
<feature type="region of interest" description="Disordered" evidence="1">
    <location>
        <begin position="158"/>
        <end position="194"/>
    </location>
</feature>
<feature type="compositionally biased region" description="Gly residues" evidence="1">
    <location>
        <begin position="507"/>
        <end position="525"/>
    </location>
</feature>
<sequence length="538" mass="58125">MSAPHPPPDSARSSSPLPPNDKTIPNDPPRDFPPAPPPNDAPHGSPPAPPPNDEPHGSPPAPPPNDAPHGSPPAPSPNDAPHGSPPAPPPNNIPHGFTPAPPPNNVTHGPPPAPPAHMVRGSSLSQLGLEGRVKDPSMFRLEGRVKGSFPALELGISSLSNGKSSPTGPQLITVPKEKRGRHKKGLPKSRPGKHSWVHGTKLAFFARRKDDWLREVEANLVGAFYTKICKLYVIKYGYDMADDQDLAVDVEDPDDSAADAVVHEKVSEDVQAVRTKFLATLRSRVGQWYRDQYGGLLKSDQAAFKELFTGVLDGAPPKPQRGRIIHFYSRKFYETRVKEHVEKRLEKSPAEGESSIKLVAKVTSERWEQESPDFKRECETAMEREYQQALKGWEASLADSPTRTAEEIVATLENAALYLQLFVDAIQQRFGMCASIFLVGPVGMRGGRVGVRSVHAGKTKGLSALNWPQFDWRGFQAVETSMAAFATECYSDAECQAWAVGVEQSGGEEGGGSGELGDDVGGSGAITGPTQNQQHITL</sequence>
<evidence type="ECO:0000313" key="2">
    <source>
        <dbReference type="EMBL" id="KAJ7350498.1"/>
    </source>
</evidence>